<dbReference type="OrthoDB" id="9803397at2"/>
<comment type="function">
    <text evidence="2 12">Ferredoxins are iron-sulfur proteins that transfer electrons in a wide variety of metabolic reactions.</text>
</comment>
<keyword evidence="15" id="KW-1185">Reference proteome</keyword>
<dbReference type="InterPro" id="IPR017896">
    <property type="entry name" value="4Fe4S_Fe-S-bd"/>
</dbReference>
<comment type="caution">
    <text evidence="14">The sequence shown here is derived from an EMBL/GenBank/DDBJ whole genome shotgun (WGS) entry which is preliminary data.</text>
</comment>
<dbReference type="AlphaFoldDB" id="A0A417Y6B4"/>
<dbReference type="RefSeq" id="WP_118924108.1">
    <property type="nucleotide sequence ID" value="NZ_QXGH01000011.1"/>
</dbReference>
<accession>A0A417Y6B4</accession>
<evidence type="ECO:0000256" key="5">
    <source>
        <dbReference type="ARBA" id="ARBA00022485"/>
    </source>
</evidence>
<keyword evidence="11 12" id="KW-0003">3Fe-4S</keyword>
<dbReference type="InterPro" id="IPR054830">
    <property type="entry name" value="FdxA_Actino"/>
</dbReference>
<dbReference type="Pfam" id="PF00037">
    <property type="entry name" value="Fer4"/>
    <property type="match status" value="1"/>
</dbReference>
<dbReference type="Gene3D" id="3.30.70.20">
    <property type="match status" value="1"/>
</dbReference>
<comment type="cofactor">
    <cofactor evidence="1 12">
        <name>[4Fe-4S] cluster</name>
        <dbReference type="ChEBI" id="CHEBI:49883"/>
    </cofactor>
</comment>
<dbReference type="InterPro" id="IPR000813">
    <property type="entry name" value="7Fe_ferredoxin"/>
</dbReference>
<keyword evidence="5 12" id="KW-0004">4Fe-4S</keyword>
<dbReference type="GO" id="GO:0009055">
    <property type="term" value="F:electron transfer activity"/>
    <property type="evidence" value="ECO:0007669"/>
    <property type="project" value="UniProtKB-UniRule"/>
</dbReference>
<evidence type="ECO:0000313" key="15">
    <source>
        <dbReference type="Proteomes" id="UP000283644"/>
    </source>
</evidence>
<evidence type="ECO:0000256" key="11">
    <source>
        <dbReference type="ARBA" id="ARBA00023291"/>
    </source>
</evidence>
<dbReference type="NCBIfam" id="NF045480">
    <property type="entry name" value="FdxA_Actino"/>
    <property type="match status" value="1"/>
</dbReference>
<dbReference type="EMBL" id="QXGH01000011">
    <property type="protein sequence ID" value="RHW28066.1"/>
    <property type="molecule type" value="Genomic_DNA"/>
</dbReference>
<keyword evidence="6 12" id="KW-0479">Metal-binding</keyword>
<evidence type="ECO:0000256" key="9">
    <source>
        <dbReference type="ARBA" id="ARBA00023004"/>
    </source>
</evidence>
<dbReference type="InterPro" id="IPR050294">
    <property type="entry name" value="RnfB_subfamily"/>
</dbReference>
<keyword evidence="10 12" id="KW-0411">Iron-sulfur</keyword>
<evidence type="ECO:0000256" key="2">
    <source>
        <dbReference type="ARBA" id="ARBA00003532"/>
    </source>
</evidence>
<protein>
    <recommendedName>
        <fullName evidence="3 12">Ferredoxin</fullName>
    </recommendedName>
</protein>
<evidence type="ECO:0000256" key="6">
    <source>
        <dbReference type="ARBA" id="ARBA00022723"/>
    </source>
</evidence>
<dbReference type="PROSITE" id="PS00198">
    <property type="entry name" value="4FE4S_FER_1"/>
    <property type="match status" value="1"/>
</dbReference>
<dbReference type="PROSITE" id="PS51379">
    <property type="entry name" value="4FE4S_FER_2"/>
    <property type="match status" value="1"/>
</dbReference>
<keyword evidence="7" id="KW-0677">Repeat</keyword>
<evidence type="ECO:0000313" key="14">
    <source>
        <dbReference type="EMBL" id="RHW28066.1"/>
    </source>
</evidence>
<evidence type="ECO:0000256" key="3">
    <source>
        <dbReference type="ARBA" id="ARBA00013529"/>
    </source>
</evidence>
<name>A0A417Y6B4_9ACTN</name>
<dbReference type="GO" id="GO:0051538">
    <property type="term" value="F:3 iron, 4 sulfur cluster binding"/>
    <property type="evidence" value="ECO:0007669"/>
    <property type="project" value="UniProtKB-UniRule"/>
</dbReference>
<dbReference type="Proteomes" id="UP000283644">
    <property type="component" value="Unassembled WGS sequence"/>
</dbReference>
<feature type="domain" description="4Fe-4S ferredoxin-type" evidence="13">
    <location>
        <begin position="31"/>
        <end position="60"/>
    </location>
</feature>
<reference evidence="14 15" key="1">
    <citation type="submission" date="2018-09" db="EMBL/GenBank/DDBJ databases">
        <title>Genome sequencing of Nocardioides immobilis CCTCC AB 2017083 for comparison to Nocardioides silvaticus.</title>
        <authorList>
            <person name="Li C."/>
            <person name="Wang G."/>
        </authorList>
    </citation>
    <scope>NUCLEOTIDE SEQUENCE [LARGE SCALE GENOMIC DNA]</scope>
    <source>
        <strain evidence="14 15">CCTCC AB 2017083</strain>
    </source>
</reference>
<dbReference type="SUPFAM" id="SSF54862">
    <property type="entry name" value="4Fe-4S ferredoxins"/>
    <property type="match status" value="1"/>
</dbReference>
<dbReference type="GO" id="GO:0051539">
    <property type="term" value="F:4 iron, 4 sulfur cluster binding"/>
    <property type="evidence" value="ECO:0007669"/>
    <property type="project" value="UniProtKB-UniRule"/>
</dbReference>
<organism evidence="14 15">
    <name type="scientific">Nocardioides immobilis</name>
    <dbReference type="NCBI Taxonomy" id="2049295"/>
    <lineage>
        <taxon>Bacteria</taxon>
        <taxon>Bacillati</taxon>
        <taxon>Actinomycetota</taxon>
        <taxon>Actinomycetes</taxon>
        <taxon>Propionibacteriales</taxon>
        <taxon>Nocardioidaceae</taxon>
        <taxon>Nocardioides</taxon>
    </lineage>
</organism>
<keyword evidence="8 12" id="KW-0249">Electron transport</keyword>
<gene>
    <name evidence="14" type="ORF">D0Z08_07265</name>
</gene>
<sequence>MTYVISQPCVDLKDRACVDECPVDCIYEGKRMLYIHPDECVDCGACEPVCPVEAIFYEDDTPEEWKDYYDANVGFFDDLGSPGGAAKMGEIDKDHPFIAALPPQNQDAH</sequence>
<dbReference type="InterPro" id="IPR017900">
    <property type="entry name" value="4Fe4S_Fe_S_CS"/>
</dbReference>
<evidence type="ECO:0000256" key="8">
    <source>
        <dbReference type="ARBA" id="ARBA00022982"/>
    </source>
</evidence>
<dbReference type="PRINTS" id="PR00354">
    <property type="entry name" value="7FE8SFRDOXIN"/>
</dbReference>
<proteinExistence type="predicted"/>
<keyword evidence="4 12" id="KW-0813">Transport</keyword>
<evidence type="ECO:0000256" key="12">
    <source>
        <dbReference type="RuleBase" id="RU365098"/>
    </source>
</evidence>
<keyword evidence="9 12" id="KW-0408">Iron</keyword>
<evidence type="ECO:0000259" key="13">
    <source>
        <dbReference type="PROSITE" id="PS51379"/>
    </source>
</evidence>
<evidence type="ECO:0000256" key="10">
    <source>
        <dbReference type="ARBA" id="ARBA00023014"/>
    </source>
</evidence>
<evidence type="ECO:0000256" key="1">
    <source>
        <dbReference type="ARBA" id="ARBA00001966"/>
    </source>
</evidence>
<dbReference type="PANTHER" id="PTHR42859:SF2">
    <property type="entry name" value="FERREDOXIN"/>
    <property type="match status" value="1"/>
</dbReference>
<evidence type="ECO:0000256" key="4">
    <source>
        <dbReference type="ARBA" id="ARBA00022448"/>
    </source>
</evidence>
<dbReference type="PANTHER" id="PTHR42859">
    <property type="entry name" value="OXIDOREDUCTASE"/>
    <property type="match status" value="1"/>
</dbReference>
<dbReference type="GO" id="GO:0046872">
    <property type="term" value="F:metal ion binding"/>
    <property type="evidence" value="ECO:0007669"/>
    <property type="project" value="UniProtKB-UniRule"/>
</dbReference>
<comment type="cofactor">
    <cofactor evidence="12">
        <name>[3Fe-4S] cluster</name>
        <dbReference type="ChEBI" id="CHEBI:21137"/>
    </cofactor>
    <text evidence="12">Binds 1 [3Fe-4S] cluster.</text>
</comment>
<evidence type="ECO:0000256" key="7">
    <source>
        <dbReference type="ARBA" id="ARBA00022737"/>
    </source>
</evidence>